<dbReference type="RefSeq" id="WP_141168984.1">
    <property type="nucleotide sequence ID" value="NZ_CP041185.1"/>
</dbReference>
<organism evidence="1 2">
    <name type="scientific">Janthinobacterium tructae</name>
    <dbReference type="NCBI Taxonomy" id="2590869"/>
    <lineage>
        <taxon>Bacteria</taxon>
        <taxon>Pseudomonadati</taxon>
        <taxon>Pseudomonadota</taxon>
        <taxon>Betaproteobacteria</taxon>
        <taxon>Burkholderiales</taxon>
        <taxon>Oxalobacteraceae</taxon>
        <taxon>Janthinobacterium</taxon>
    </lineage>
</organism>
<reference evidence="1 2" key="1">
    <citation type="submission" date="2019-06" db="EMBL/GenBank/DDBJ databases">
        <title>Complete genome sequence of Janthinobacterium sp. SNU WT3 isolated from diseased rainbow trout.</title>
        <authorList>
            <person name="Oh W.T."/>
            <person name="Park S.C."/>
        </authorList>
    </citation>
    <scope>NUCLEOTIDE SEQUENCE [LARGE SCALE GENOMIC DNA]</scope>
    <source>
        <strain evidence="1 2">SNU WT3</strain>
    </source>
</reference>
<accession>A0A4Y6RAK6</accession>
<protein>
    <submittedName>
        <fullName evidence="1">Uncharacterized protein</fullName>
    </submittedName>
</protein>
<evidence type="ECO:0000313" key="1">
    <source>
        <dbReference type="EMBL" id="QDG69500.1"/>
    </source>
</evidence>
<dbReference type="Proteomes" id="UP000316665">
    <property type="component" value="Chromosome"/>
</dbReference>
<evidence type="ECO:0000313" key="2">
    <source>
        <dbReference type="Proteomes" id="UP000316665"/>
    </source>
</evidence>
<dbReference type="AlphaFoldDB" id="A0A4Y6RAK6"/>
<name>A0A4Y6RAK6_9BURK</name>
<dbReference type="EMBL" id="CP041185">
    <property type="protein sequence ID" value="QDG69500.1"/>
    <property type="molecule type" value="Genomic_DNA"/>
</dbReference>
<dbReference type="KEGG" id="jas:FJQ89_03020"/>
<proteinExistence type="predicted"/>
<keyword evidence="2" id="KW-1185">Reference proteome</keyword>
<sequence>MADEALLDNLSAVLQNDIASFAMSANTAGASRALRRLNAVACYFPPFLALLVEPWQERTDPEFATTLLHCARVHLYARVLDDALDENLPIDRQHLLRMQPLFWRTVFALGACYPALQEPCAALIAETVQAVAQDDRQARPKDWGAKNHHLLLAPLLLSGNNDAFRAAQPGLSGLIAVAQACEEREQGELARRHMPGAVLACLPGWLDAQAVASLARHGWQSAARRLLRDGRGLLDSLEYQYTGSV</sequence>
<gene>
    <name evidence="1" type="ORF">FJQ89_03020</name>
</gene>